<feature type="domain" description="Soluble ligand binding" evidence="2">
    <location>
        <begin position="80"/>
        <end position="117"/>
    </location>
</feature>
<keyword evidence="1" id="KW-0472">Membrane</keyword>
<sequence>MDLTTDKLYEEKSFWTFLIQNRAVVVSFLIGGLASSLIMIYLPDKALKESISVSKTSQSVVTIDENNLDTGRQSMTNNIIVEISGAILRPGVYEASESIRINDLVRMSGGFTKLADRRWLDKNLNLASKLHDSEKVYIPYLDDTEKEVLSSNAVKATGSAGSAQTGKNDSDLINVNKASLSELDGLPGIGEAYGKRIIENRPYENFDDLVKKSQVRESVLKEIKTKITF</sequence>
<dbReference type="AlphaFoldDB" id="A0A1F4VDL3"/>
<protein>
    <recommendedName>
        <fullName evidence="2">Soluble ligand binding domain-containing protein</fullName>
    </recommendedName>
</protein>
<dbReference type="PANTHER" id="PTHR21180">
    <property type="entry name" value="ENDONUCLEASE/EXONUCLEASE/PHOSPHATASE FAMILY DOMAIN-CONTAINING PROTEIN 1"/>
    <property type="match status" value="1"/>
</dbReference>
<dbReference type="EMBL" id="MEVI01000005">
    <property type="protein sequence ID" value="OGC54773.1"/>
    <property type="molecule type" value="Genomic_DNA"/>
</dbReference>
<accession>A0A1F4VDL3</accession>
<dbReference type="InterPro" id="IPR051675">
    <property type="entry name" value="Endo/Exo/Phosphatase_dom_1"/>
</dbReference>
<keyword evidence="1" id="KW-1133">Transmembrane helix</keyword>
<dbReference type="Pfam" id="PF10531">
    <property type="entry name" value="SLBB"/>
    <property type="match status" value="1"/>
</dbReference>
<comment type="caution">
    <text evidence="3">The sequence shown here is derived from an EMBL/GenBank/DDBJ whole genome shotgun (WGS) entry which is preliminary data.</text>
</comment>
<dbReference type="PANTHER" id="PTHR21180:SF32">
    <property type="entry name" value="ENDONUCLEASE_EXONUCLEASE_PHOSPHATASE FAMILY DOMAIN-CONTAINING PROTEIN 1"/>
    <property type="match status" value="1"/>
</dbReference>
<organism evidence="3 4">
    <name type="scientific">candidate division WWE3 bacterium RIFCSPLOWO2_01_FULL_41_18</name>
    <dbReference type="NCBI Taxonomy" id="1802625"/>
    <lineage>
        <taxon>Bacteria</taxon>
        <taxon>Katanobacteria</taxon>
    </lineage>
</organism>
<dbReference type="GO" id="GO:0015628">
    <property type="term" value="P:protein secretion by the type II secretion system"/>
    <property type="evidence" value="ECO:0007669"/>
    <property type="project" value="TreeGrafter"/>
</dbReference>
<evidence type="ECO:0000313" key="3">
    <source>
        <dbReference type="EMBL" id="OGC54773.1"/>
    </source>
</evidence>
<dbReference type="SUPFAM" id="SSF81585">
    <property type="entry name" value="PsbU/PolX domain-like"/>
    <property type="match status" value="1"/>
</dbReference>
<feature type="transmembrane region" description="Helical" evidence="1">
    <location>
        <begin position="23"/>
        <end position="42"/>
    </location>
</feature>
<proteinExistence type="predicted"/>
<evidence type="ECO:0000313" key="4">
    <source>
        <dbReference type="Proteomes" id="UP000176504"/>
    </source>
</evidence>
<reference evidence="3 4" key="1">
    <citation type="journal article" date="2016" name="Nat. Commun.">
        <title>Thousands of microbial genomes shed light on interconnected biogeochemical processes in an aquifer system.</title>
        <authorList>
            <person name="Anantharaman K."/>
            <person name="Brown C.T."/>
            <person name="Hug L.A."/>
            <person name="Sharon I."/>
            <person name="Castelle C.J."/>
            <person name="Probst A.J."/>
            <person name="Thomas B.C."/>
            <person name="Singh A."/>
            <person name="Wilkins M.J."/>
            <person name="Karaoz U."/>
            <person name="Brodie E.L."/>
            <person name="Williams K.H."/>
            <person name="Hubbard S.S."/>
            <person name="Banfield J.F."/>
        </authorList>
    </citation>
    <scope>NUCLEOTIDE SEQUENCE [LARGE SCALE GENOMIC DNA]</scope>
</reference>
<dbReference type="Proteomes" id="UP000176504">
    <property type="component" value="Unassembled WGS sequence"/>
</dbReference>
<dbReference type="Pfam" id="PF12836">
    <property type="entry name" value="HHH_3"/>
    <property type="match status" value="1"/>
</dbReference>
<gene>
    <name evidence="3" type="ORF">A3A78_05165</name>
</gene>
<dbReference type="InterPro" id="IPR019554">
    <property type="entry name" value="Soluble_ligand-bd"/>
</dbReference>
<evidence type="ECO:0000259" key="2">
    <source>
        <dbReference type="Pfam" id="PF10531"/>
    </source>
</evidence>
<keyword evidence="1" id="KW-0812">Transmembrane</keyword>
<evidence type="ECO:0000256" key="1">
    <source>
        <dbReference type="SAM" id="Phobius"/>
    </source>
</evidence>
<dbReference type="Gene3D" id="1.10.150.320">
    <property type="entry name" value="Photosystem II 12 kDa extrinsic protein"/>
    <property type="match status" value="1"/>
</dbReference>
<name>A0A1F4VDL3_UNCKA</name>
<dbReference type="GO" id="GO:0015627">
    <property type="term" value="C:type II protein secretion system complex"/>
    <property type="evidence" value="ECO:0007669"/>
    <property type="project" value="TreeGrafter"/>
</dbReference>